<keyword evidence="2" id="KW-1185">Reference proteome</keyword>
<comment type="caution">
    <text evidence="1">The sequence shown here is derived from an EMBL/GenBank/DDBJ whole genome shotgun (WGS) entry which is preliminary data.</text>
</comment>
<proteinExistence type="predicted"/>
<gene>
    <name evidence="1" type="ORF">CDV28_10738</name>
</gene>
<organism evidence="1 2">
    <name type="scientific">Candidatus Electronema aureum</name>
    <dbReference type="NCBI Taxonomy" id="2005002"/>
    <lineage>
        <taxon>Bacteria</taxon>
        <taxon>Pseudomonadati</taxon>
        <taxon>Thermodesulfobacteriota</taxon>
        <taxon>Desulfobulbia</taxon>
        <taxon>Desulfobulbales</taxon>
        <taxon>Desulfobulbaceae</taxon>
        <taxon>Candidatus Electronema</taxon>
    </lineage>
</organism>
<accession>A0A521G3D4</accession>
<reference evidence="1" key="1">
    <citation type="submission" date="2017-07" db="EMBL/GenBank/DDBJ databases">
        <title>The cable genome - Insights into the physiology and evolution of filamentous bacteria capable of sulfide oxidation via long distance electron transfer.</title>
        <authorList>
            <person name="Thorup C."/>
            <person name="Bjerg J.T."/>
            <person name="Schreiber L."/>
            <person name="Nielsen L.P."/>
            <person name="Kjeldsen K.U."/>
            <person name="Boesen T."/>
            <person name="Boggild A."/>
            <person name="Meysman F."/>
            <person name="Geelhoed J."/>
            <person name="Schramm A."/>
        </authorList>
    </citation>
    <scope>NUCLEOTIDE SEQUENCE [LARGE SCALE GENOMIC DNA]</scope>
    <source>
        <strain evidence="1">GS</strain>
    </source>
</reference>
<dbReference type="EMBL" id="NQJD01000007">
    <property type="protein sequence ID" value="TAA75391.1"/>
    <property type="molecule type" value="Genomic_DNA"/>
</dbReference>
<name>A0A521G3D4_9BACT</name>
<sequence length="134" mass="14430">MATAFEVNSASSQSGLYVSDTQQVNKKQVRVLTLPSVEGAPAAMALPDGIVAYRHDWGNWNGQCRLNLNWDVINANSLVFVAIGEGAAGGGKFIGGAKYTLHNVAPTNGAVNIWVNIEWSNPIRLYVDYLVINP</sequence>
<evidence type="ECO:0000313" key="1">
    <source>
        <dbReference type="EMBL" id="TAA75391.1"/>
    </source>
</evidence>
<dbReference type="Proteomes" id="UP000316238">
    <property type="component" value="Unassembled WGS sequence"/>
</dbReference>
<protein>
    <submittedName>
        <fullName evidence="1">Uncharacterized protein</fullName>
    </submittedName>
</protein>
<dbReference type="AlphaFoldDB" id="A0A521G3D4"/>
<evidence type="ECO:0000313" key="2">
    <source>
        <dbReference type="Proteomes" id="UP000316238"/>
    </source>
</evidence>